<evidence type="ECO:0000256" key="7">
    <source>
        <dbReference type="HAMAP-Rule" id="MF_01023"/>
    </source>
</evidence>
<dbReference type="HAMAP" id="MF_01023">
    <property type="entry name" value="HisC_aminotrans_2"/>
    <property type="match status" value="1"/>
</dbReference>
<dbReference type="PANTHER" id="PTHR43643">
    <property type="entry name" value="HISTIDINOL-PHOSPHATE AMINOTRANSFERASE 2"/>
    <property type="match status" value="1"/>
</dbReference>
<accession>A0ABW1S2X2</accession>
<dbReference type="Pfam" id="PF00155">
    <property type="entry name" value="Aminotran_1_2"/>
    <property type="match status" value="1"/>
</dbReference>
<comment type="pathway">
    <text evidence="7">Amino-acid biosynthesis; L-histidine biosynthesis; L-histidine from 5-phospho-alpha-D-ribose 1-diphosphate: step 7/9.</text>
</comment>
<dbReference type="Proteomes" id="UP001596282">
    <property type="component" value="Unassembled WGS sequence"/>
</dbReference>
<comment type="similarity">
    <text evidence="7">Belongs to the class-II pyridoxal-phosphate-dependent aminotransferase family. Histidinol-phosphate aminotransferase subfamily.</text>
</comment>
<organism evidence="9 10">
    <name type="scientific">Lactiplantibacillus daowaiensis</name>
    <dbReference type="NCBI Taxonomy" id="2559918"/>
    <lineage>
        <taxon>Bacteria</taxon>
        <taxon>Bacillati</taxon>
        <taxon>Bacillota</taxon>
        <taxon>Bacilli</taxon>
        <taxon>Lactobacillales</taxon>
        <taxon>Lactobacillaceae</taxon>
        <taxon>Lactiplantibacillus</taxon>
    </lineage>
</organism>
<keyword evidence="3 7" id="KW-0032">Aminotransferase</keyword>
<dbReference type="EMBL" id="JBHSSC010000044">
    <property type="protein sequence ID" value="MFC6182185.1"/>
    <property type="molecule type" value="Genomic_DNA"/>
</dbReference>
<dbReference type="InterPro" id="IPR015421">
    <property type="entry name" value="PyrdxlP-dep_Trfase_major"/>
</dbReference>
<feature type="domain" description="Aminotransferase class I/classII large" evidence="8">
    <location>
        <begin position="29"/>
        <end position="350"/>
    </location>
</feature>
<dbReference type="CDD" id="cd00609">
    <property type="entry name" value="AAT_like"/>
    <property type="match status" value="1"/>
</dbReference>
<dbReference type="InterPro" id="IPR015422">
    <property type="entry name" value="PyrdxlP-dep_Trfase_small"/>
</dbReference>
<evidence type="ECO:0000256" key="2">
    <source>
        <dbReference type="ARBA" id="ARBA00011738"/>
    </source>
</evidence>
<reference evidence="10" key="1">
    <citation type="journal article" date="2019" name="Int. J. Syst. Evol. Microbiol.">
        <title>The Global Catalogue of Microorganisms (GCM) 10K type strain sequencing project: providing services to taxonomists for standard genome sequencing and annotation.</title>
        <authorList>
            <consortium name="The Broad Institute Genomics Platform"/>
            <consortium name="The Broad Institute Genome Sequencing Center for Infectious Disease"/>
            <person name="Wu L."/>
            <person name="Ma J."/>
        </authorList>
    </citation>
    <scope>NUCLEOTIDE SEQUENCE [LARGE SCALE GENOMIC DNA]</scope>
    <source>
        <strain evidence="10">CCM 8933</strain>
    </source>
</reference>
<dbReference type="NCBIfam" id="TIGR01141">
    <property type="entry name" value="hisC"/>
    <property type="match status" value="1"/>
</dbReference>
<dbReference type="EC" id="2.6.1.9" evidence="7"/>
<evidence type="ECO:0000313" key="10">
    <source>
        <dbReference type="Proteomes" id="UP001596282"/>
    </source>
</evidence>
<keyword evidence="7" id="KW-0028">Amino-acid biosynthesis</keyword>
<feature type="modified residue" description="N6-(pyridoxal phosphate)lysine" evidence="7">
    <location>
        <position position="222"/>
    </location>
</feature>
<proteinExistence type="inferred from homology"/>
<gene>
    <name evidence="7 9" type="primary">hisC</name>
    <name evidence="9" type="ORF">ACFP5Y_13195</name>
</gene>
<dbReference type="Gene3D" id="3.40.640.10">
    <property type="entry name" value="Type I PLP-dependent aspartate aminotransferase-like (Major domain)"/>
    <property type="match status" value="1"/>
</dbReference>
<dbReference type="GO" id="GO:0004400">
    <property type="term" value="F:histidinol-phosphate transaminase activity"/>
    <property type="evidence" value="ECO:0007669"/>
    <property type="project" value="UniProtKB-EC"/>
</dbReference>
<comment type="subunit">
    <text evidence="2 7">Homodimer.</text>
</comment>
<keyword evidence="6 7" id="KW-0368">Histidine biosynthesis</keyword>
<evidence type="ECO:0000259" key="8">
    <source>
        <dbReference type="Pfam" id="PF00155"/>
    </source>
</evidence>
<dbReference type="PANTHER" id="PTHR43643:SF3">
    <property type="entry name" value="HISTIDINOL-PHOSPHATE AMINOTRANSFERASE"/>
    <property type="match status" value="1"/>
</dbReference>
<evidence type="ECO:0000256" key="1">
    <source>
        <dbReference type="ARBA" id="ARBA00001933"/>
    </source>
</evidence>
<dbReference type="RefSeq" id="WP_137627435.1">
    <property type="nucleotide sequence ID" value="NZ_BJDJ01000002.1"/>
</dbReference>
<dbReference type="Gene3D" id="3.90.1150.10">
    <property type="entry name" value="Aspartate Aminotransferase, domain 1"/>
    <property type="match status" value="1"/>
</dbReference>
<evidence type="ECO:0000256" key="5">
    <source>
        <dbReference type="ARBA" id="ARBA00022898"/>
    </source>
</evidence>
<keyword evidence="5 7" id="KW-0663">Pyridoxal phosphate</keyword>
<dbReference type="SUPFAM" id="SSF53383">
    <property type="entry name" value="PLP-dependent transferases"/>
    <property type="match status" value="1"/>
</dbReference>
<dbReference type="InterPro" id="IPR015424">
    <property type="entry name" value="PyrdxlP-dep_Trfase"/>
</dbReference>
<name>A0ABW1S2X2_9LACO</name>
<evidence type="ECO:0000313" key="9">
    <source>
        <dbReference type="EMBL" id="MFC6182185.1"/>
    </source>
</evidence>
<sequence>MKASIQHLQPYVPEKPLTTLKAELGLDQLVRLSANENPYGTSPKVAAAVKNWDFTQSNRYPDAEAAELRQAVATQQHVDPDQLVFSVGLDEMIVMLSRTFLSPNDQVLVATPTFGEYGLHAEIEGGQLVSVPTKTNGQIDWPAMQAAVTPQVKMVWLCNPNNPTGTVESLADITAFVQAIPATTMVLIDEAYLDFAPQATALTAMQLPAAYPNVIVMRTFSKAYGLANFRVGYAVVPPALAPTLQAVRLPYNLNSLTQIAALAAIKDQAFVADTVAKNATERALWQAFFDEQGIQYDQSAANFIFFTYPQADQLATYLLQHGYSLRTGLRPNWLRLTIGTAVDNQAIRSLILAYQDLQ</sequence>
<comment type="catalytic activity">
    <reaction evidence="7">
        <text>L-histidinol phosphate + 2-oxoglutarate = 3-(imidazol-4-yl)-2-oxopropyl phosphate + L-glutamate</text>
        <dbReference type="Rhea" id="RHEA:23744"/>
        <dbReference type="ChEBI" id="CHEBI:16810"/>
        <dbReference type="ChEBI" id="CHEBI:29985"/>
        <dbReference type="ChEBI" id="CHEBI:57766"/>
        <dbReference type="ChEBI" id="CHEBI:57980"/>
        <dbReference type="EC" id="2.6.1.9"/>
    </reaction>
</comment>
<comment type="cofactor">
    <cofactor evidence="1 7">
        <name>pyridoxal 5'-phosphate</name>
        <dbReference type="ChEBI" id="CHEBI:597326"/>
    </cofactor>
</comment>
<evidence type="ECO:0000256" key="4">
    <source>
        <dbReference type="ARBA" id="ARBA00022679"/>
    </source>
</evidence>
<evidence type="ECO:0000256" key="3">
    <source>
        <dbReference type="ARBA" id="ARBA00022576"/>
    </source>
</evidence>
<protein>
    <recommendedName>
        <fullName evidence="7">Histidinol-phosphate aminotransferase</fullName>
        <ecNumber evidence="7">2.6.1.9</ecNumber>
    </recommendedName>
    <alternativeName>
        <fullName evidence="7">Imidazole acetol-phosphate transaminase</fullName>
    </alternativeName>
</protein>
<keyword evidence="10" id="KW-1185">Reference proteome</keyword>
<dbReference type="InterPro" id="IPR050106">
    <property type="entry name" value="HistidinolP_aminotransfase"/>
</dbReference>
<dbReference type="InterPro" id="IPR005861">
    <property type="entry name" value="HisP_aminotrans"/>
</dbReference>
<keyword evidence="4 7" id="KW-0808">Transferase</keyword>
<dbReference type="InterPro" id="IPR004839">
    <property type="entry name" value="Aminotransferase_I/II_large"/>
</dbReference>
<comment type="caution">
    <text evidence="9">The sequence shown here is derived from an EMBL/GenBank/DDBJ whole genome shotgun (WGS) entry which is preliminary data.</text>
</comment>
<evidence type="ECO:0000256" key="6">
    <source>
        <dbReference type="ARBA" id="ARBA00023102"/>
    </source>
</evidence>